<dbReference type="PANTHER" id="PTHR43884">
    <property type="entry name" value="ACYL-COA DEHYDROGENASE"/>
    <property type="match status" value="1"/>
</dbReference>
<feature type="domain" description="Acyl-CoA dehydrogenase/oxidase N-terminal" evidence="7">
    <location>
        <begin position="45"/>
        <end position="89"/>
    </location>
</feature>
<dbReference type="Gene3D" id="1.10.540.10">
    <property type="entry name" value="Acyl-CoA dehydrogenase/oxidase, N-terminal domain"/>
    <property type="match status" value="1"/>
</dbReference>
<dbReference type="InterPro" id="IPR009075">
    <property type="entry name" value="AcylCo_DH/oxidase_C"/>
</dbReference>
<dbReference type="Pfam" id="PF00441">
    <property type="entry name" value="Acyl-CoA_dh_1"/>
    <property type="match status" value="1"/>
</dbReference>
<gene>
    <name evidence="8" type="ORF">EV664_101531</name>
</gene>
<dbReference type="GO" id="GO:0050660">
    <property type="term" value="F:flavin adenine dinucleotide binding"/>
    <property type="evidence" value="ECO:0007669"/>
    <property type="project" value="InterPro"/>
</dbReference>
<dbReference type="SUPFAM" id="SSF56645">
    <property type="entry name" value="Acyl-CoA dehydrogenase NM domain-like"/>
    <property type="match status" value="1"/>
</dbReference>
<evidence type="ECO:0000259" key="7">
    <source>
        <dbReference type="Pfam" id="PF02771"/>
    </source>
</evidence>
<reference evidence="8 9" key="1">
    <citation type="submission" date="2019-03" db="EMBL/GenBank/DDBJ databases">
        <title>Genomic Encyclopedia of Type Strains, Phase IV (KMG-IV): sequencing the most valuable type-strain genomes for metagenomic binning, comparative biology and taxonomic classification.</title>
        <authorList>
            <person name="Goeker M."/>
        </authorList>
    </citation>
    <scope>NUCLEOTIDE SEQUENCE [LARGE SCALE GENOMIC DNA]</scope>
    <source>
        <strain evidence="8 9">DSM 25059</strain>
    </source>
</reference>
<evidence type="ECO:0000259" key="6">
    <source>
        <dbReference type="Pfam" id="PF00441"/>
    </source>
</evidence>
<dbReference type="InterPro" id="IPR009100">
    <property type="entry name" value="AcylCoA_DH/oxidase_NM_dom_sf"/>
</dbReference>
<dbReference type="PANTHER" id="PTHR43884:SF20">
    <property type="entry name" value="ACYL-COA DEHYDROGENASE FADE28"/>
    <property type="match status" value="1"/>
</dbReference>
<dbReference type="InterPro" id="IPR013786">
    <property type="entry name" value="AcylCoA_DH/ox_N"/>
</dbReference>
<dbReference type="InterPro" id="IPR036250">
    <property type="entry name" value="AcylCo_DH-like_C"/>
</dbReference>
<dbReference type="InterPro" id="IPR037069">
    <property type="entry name" value="AcylCoA_DH/ox_N_sf"/>
</dbReference>
<dbReference type="EMBL" id="SNWD01000001">
    <property type="protein sequence ID" value="TDN86952.1"/>
    <property type="molecule type" value="Genomic_DNA"/>
</dbReference>
<keyword evidence="5" id="KW-0560">Oxidoreductase</keyword>
<dbReference type="GO" id="GO:0003995">
    <property type="term" value="F:acyl-CoA dehydrogenase activity"/>
    <property type="evidence" value="ECO:0007669"/>
    <property type="project" value="TreeGrafter"/>
</dbReference>
<comment type="similarity">
    <text evidence="2">Belongs to the acyl-CoA dehydrogenase family.</text>
</comment>
<comment type="caution">
    <text evidence="8">The sequence shown here is derived from an EMBL/GenBank/DDBJ whole genome shotgun (WGS) entry which is preliminary data.</text>
</comment>
<comment type="cofactor">
    <cofactor evidence="1">
        <name>FAD</name>
        <dbReference type="ChEBI" id="CHEBI:57692"/>
    </cofactor>
</comment>
<dbReference type="Gene3D" id="2.40.110.10">
    <property type="entry name" value="Butyryl-CoA Dehydrogenase, subunit A, domain 2"/>
    <property type="match status" value="1"/>
</dbReference>
<evidence type="ECO:0000256" key="1">
    <source>
        <dbReference type="ARBA" id="ARBA00001974"/>
    </source>
</evidence>
<dbReference type="Proteomes" id="UP000295493">
    <property type="component" value="Unassembled WGS sequence"/>
</dbReference>
<evidence type="ECO:0000256" key="2">
    <source>
        <dbReference type="ARBA" id="ARBA00009347"/>
    </source>
</evidence>
<protein>
    <submittedName>
        <fullName evidence="8">Alkylation response protein AidB-like acyl-CoA dehydrogenase</fullName>
    </submittedName>
</protein>
<dbReference type="SUPFAM" id="SSF47203">
    <property type="entry name" value="Acyl-CoA dehydrogenase C-terminal domain-like"/>
    <property type="match status" value="1"/>
</dbReference>
<evidence type="ECO:0000256" key="4">
    <source>
        <dbReference type="ARBA" id="ARBA00022827"/>
    </source>
</evidence>
<dbReference type="Gene3D" id="1.20.140.10">
    <property type="entry name" value="Butyryl-CoA Dehydrogenase, subunit A, domain 3"/>
    <property type="match status" value="1"/>
</dbReference>
<name>A0A4R6FYB1_9SPHN</name>
<evidence type="ECO:0000256" key="5">
    <source>
        <dbReference type="ARBA" id="ARBA00023002"/>
    </source>
</evidence>
<evidence type="ECO:0000313" key="8">
    <source>
        <dbReference type="EMBL" id="TDN86952.1"/>
    </source>
</evidence>
<dbReference type="RefSeq" id="WP_133494102.1">
    <property type="nucleotide sequence ID" value="NZ_BMLU01000001.1"/>
</dbReference>
<proteinExistence type="inferred from homology"/>
<keyword evidence="3" id="KW-0285">Flavoprotein</keyword>
<keyword evidence="4" id="KW-0274">FAD</keyword>
<sequence length="352" mass="37350">MAAALATGEDRLEGVRLLVESAAGIAPRDGDLKPVRHLRFGRPGMDRGRWSEISAMGWLGIRLPETAGGAGLGMAEYAALASEVGAALLPEPFIEAQLALDLMGKDAPAEALSGDKLVLPAWLDTPDGLTLAGGITEAEGRISGRRRFVPMAAAADVFLVVSTEACWLIDAKAAGVSLEIESTLDGGHTATLILDGVEAKRLSAPDARALEAAALATASALLGLMERAFAITLDYLKTRVQFGQPIGYFQALQHKAVDMEIEIGLTRAVLRDAVETFDTGDDCRRITSRAKARAADAAMLVTRQAVQFHGAIGYTDEADIGLFLRRAMVLAPRYGSAGFHRQRYGGLREGRP</sequence>
<dbReference type="OrthoDB" id="7328575at2"/>
<evidence type="ECO:0000256" key="3">
    <source>
        <dbReference type="ARBA" id="ARBA00022630"/>
    </source>
</evidence>
<keyword evidence="9" id="KW-1185">Reference proteome</keyword>
<feature type="domain" description="Acyl-CoA dehydrogenase/oxidase C-terminal" evidence="6">
    <location>
        <begin position="209"/>
        <end position="341"/>
    </location>
</feature>
<dbReference type="InterPro" id="IPR046373">
    <property type="entry name" value="Acyl-CoA_Oxase/DH_mid-dom_sf"/>
</dbReference>
<organism evidence="8 9">
    <name type="scientific">Stakelama pacifica</name>
    <dbReference type="NCBI Taxonomy" id="517720"/>
    <lineage>
        <taxon>Bacteria</taxon>
        <taxon>Pseudomonadati</taxon>
        <taxon>Pseudomonadota</taxon>
        <taxon>Alphaproteobacteria</taxon>
        <taxon>Sphingomonadales</taxon>
        <taxon>Sphingomonadaceae</taxon>
        <taxon>Stakelama</taxon>
    </lineage>
</organism>
<dbReference type="AlphaFoldDB" id="A0A4R6FYB1"/>
<dbReference type="Pfam" id="PF02771">
    <property type="entry name" value="Acyl-CoA_dh_N"/>
    <property type="match status" value="1"/>
</dbReference>
<accession>A0A4R6FYB1</accession>
<evidence type="ECO:0000313" key="9">
    <source>
        <dbReference type="Proteomes" id="UP000295493"/>
    </source>
</evidence>